<feature type="compositionally biased region" description="Polar residues" evidence="1">
    <location>
        <begin position="447"/>
        <end position="466"/>
    </location>
</feature>
<feature type="region of interest" description="Disordered" evidence="1">
    <location>
        <begin position="203"/>
        <end position="298"/>
    </location>
</feature>
<dbReference type="AlphaFoldDB" id="A0A0C3RZF8"/>
<feature type="compositionally biased region" description="Polar residues" evidence="1">
    <location>
        <begin position="528"/>
        <end position="553"/>
    </location>
</feature>
<sequence length="655" mass="71905">MASSSSTHPGIPGVPAQLAFMTWKSITAQGKLIFKYERTESSLRILAEILAMVNTLHPRSVSAIRETMPIHAPVAPPSRMHVFWKCIQWIRDIRMTQSSGGVTLAALQAMEPQLLDMVEEWRRALGVAPPDPHTPQTDWDEFHALISELNTADHNPDNIFILGDTVEFQVELLDNAYVTQNFVDVPPMPPNLQILSSPATVTRTEMEGPMVKRPLPRSPPSRVGQSHYLDNSGKTLSPPIRPPPSKRPRRGTSSGKSQAEEVSAKATPVPRISTRSRTGELPISTVQDPTESDEVDAGWVDDDEGEEASKHDEGLVDKTSEIATHVDGRCLRRLLDIEGNVLPDDVERPPTGVCPPPDPSAGRGRAKPGTKGRGTTARGRGKGKGTEVAISPPSRVLRSDKKKVELPSDDEGKLCDKGPDNEDQSMVVDGPDAWESMDIDESEERASSVNIPTKARSSLRTSQRQNSRAKGKQRADQRVATPPPTTPSDTHSKSASPAPRTRRTRSGKKTAVASPPRKASSRGGRLPPSSTKTVTPKATKTRNTLASGSSSTAKAEVPETGLARLPFTWTLAEQDRTAKQATLARKSESTYTDIEERLEYLQGAIRDGELSEALERCERLKDIVRERRDEWREVRQNLEMLDAAIASRDRQAMRE</sequence>
<dbReference type="EMBL" id="KN840734">
    <property type="protein sequence ID" value="KIP01812.1"/>
    <property type="molecule type" value="Genomic_DNA"/>
</dbReference>
<gene>
    <name evidence="2" type="ORF">PHLGIDRAFT_123032</name>
</gene>
<feature type="compositionally biased region" description="Basic and acidic residues" evidence="1">
    <location>
        <begin position="397"/>
        <end position="420"/>
    </location>
</feature>
<keyword evidence="3" id="KW-1185">Reference proteome</keyword>
<evidence type="ECO:0000313" key="3">
    <source>
        <dbReference type="Proteomes" id="UP000053257"/>
    </source>
</evidence>
<evidence type="ECO:0000313" key="2">
    <source>
        <dbReference type="EMBL" id="KIP01812.1"/>
    </source>
</evidence>
<organism evidence="2 3">
    <name type="scientific">Phlebiopsis gigantea (strain 11061_1 CR5-6)</name>
    <name type="common">White-rot fungus</name>
    <name type="synonym">Peniophora gigantea</name>
    <dbReference type="NCBI Taxonomy" id="745531"/>
    <lineage>
        <taxon>Eukaryota</taxon>
        <taxon>Fungi</taxon>
        <taxon>Dikarya</taxon>
        <taxon>Basidiomycota</taxon>
        <taxon>Agaricomycotina</taxon>
        <taxon>Agaricomycetes</taxon>
        <taxon>Polyporales</taxon>
        <taxon>Phanerochaetaceae</taxon>
        <taxon>Phlebiopsis</taxon>
    </lineage>
</organism>
<accession>A0A0C3RZF8</accession>
<feature type="region of interest" description="Disordered" evidence="1">
    <location>
        <begin position="341"/>
        <end position="557"/>
    </location>
</feature>
<proteinExistence type="predicted"/>
<name>A0A0C3RZF8_PHLG1</name>
<protein>
    <submittedName>
        <fullName evidence="2">Uncharacterized protein</fullName>
    </submittedName>
</protein>
<dbReference type="Proteomes" id="UP000053257">
    <property type="component" value="Unassembled WGS sequence"/>
</dbReference>
<evidence type="ECO:0000256" key="1">
    <source>
        <dbReference type="SAM" id="MobiDB-lite"/>
    </source>
</evidence>
<dbReference type="HOGENOM" id="CLU_418621_0_0_1"/>
<reference evidence="2 3" key="1">
    <citation type="journal article" date="2014" name="PLoS Genet.">
        <title>Analysis of the Phlebiopsis gigantea genome, transcriptome and secretome provides insight into its pioneer colonization strategies of wood.</title>
        <authorList>
            <person name="Hori C."/>
            <person name="Ishida T."/>
            <person name="Igarashi K."/>
            <person name="Samejima M."/>
            <person name="Suzuki H."/>
            <person name="Master E."/>
            <person name="Ferreira P."/>
            <person name="Ruiz-Duenas F.J."/>
            <person name="Held B."/>
            <person name="Canessa P."/>
            <person name="Larrondo L.F."/>
            <person name="Schmoll M."/>
            <person name="Druzhinina I.S."/>
            <person name="Kubicek C.P."/>
            <person name="Gaskell J.A."/>
            <person name="Kersten P."/>
            <person name="St John F."/>
            <person name="Glasner J."/>
            <person name="Sabat G."/>
            <person name="Splinter BonDurant S."/>
            <person name="Syed K."/>
            <person name="Yadav J."/>
            <person name="Mgbeahuruike A.C."/>
            <person name="Kovalchuk A."/>
            <person name="Asiegbu F.O."/>
            <person name="Lackner G."/>
            <person name="Hoffmeister D."/>
            <person name="Rencoret J."/>
            <person name="Gutierrez A."/>
            <person name="Sun H."/>
            <person name="Lindquist E."/>
            <person name="Barry K."/>
            <person name="Riley R."/>
            <person name="Grigoriev I.V."/>
            <person name="Henrissat B."/>
            <person name="Kues U."/>
            <person name="Berka R.M."/>
            <person name="Martinez A.T."/>
            <person name="Covert S.F."/>
            <person name="Blanchette R.A."/>
            <person name="Cullen D."/>
        </authorList>
    </citation>
    <scope>NUCLEOTIDE SEQUENCE [LARGE SCALE GENOMIC DNA]</scope>
    <source>
        <strain evidence="2 3">11061_1 CR5-6</strain>
    </source>
</reference>